<evidence type="ECO:0000259" key="2">
    <source>
        <dbReference type="PROSITE" id="PS50033"/>
    </source>
</evidence>
<dbReference type="GO" id="GO:0005634">
    <property type="term" value="C:nucleus"/>
    <property type="evidence" value="ECO:0007669"/>
    <property type="project" value="TreeGrafter"/>
</dbReference>
<feature type="region of interest" description="Disordered" evidence="1">
    <location>
        <begin position="471"/>
        <end position="505"/>
    </location>
</feature>
<dbReference type="STRING" id="2656787.A0A370TMT0"/>
<feature type="domain" description="UBX" evidence="2">
    <location>
        <begin position="354"/>
        <end position="433"/>
    </location>
</feature>
<dbReference type="GO" id="GO:0006886">
    <property type="term" value="P:intracellular protein transport"/>
    <property type="evidence" value="ECO:0007669"/>
    <property type="project" value="TreeGrafter"/>
</dbReference>
<protein>
    <recommendedName>
        <fullName evidence="2">UBX domain-containing protein</fullName>
    </recommendedName>
</protein>
<proteinExistence type="predicted"/>
<dbReference type="PROSITE" id="PS50033">
    <property type="entry name" value="UBX"/>
    <property type="match status" value="1"/>
</dbReference>
<dbReference type="Proteomes" id="UP000254866">
    <property type="component" value="Unassembled WGS sequence"/>
</dbReference>
<dbReference type="Pfam" id="PF00789">
    <property type="entry name" value="UBX"/>
    <property type="match status" value="1"/>
</dbReference>
<dbReference type="InterPro" id="IPR001012">
    <property type="entry name" value="UBX_dom"/>
</dbReference>
<dbReference type="AlphaFoldDB" id="A0A370TMT0"/>
<dbReference type="PANTHER" id="PTHR46467">
    <property type="entry name" value="TETHER CONTAINING UBX DOMAIN FOR GLUT4"/>
    <property type="match status" value="1"/>
</dbReference>
<accession>A0A370TMT0</accession>
<dbReference type="InterPro" id="IPR021569">
    <property type="entry name" value="TUG-UBL1"/>
</dbReference>
<dbReference type="EMBL" id="NPIC01000004">
    <property type="protein sequence ID" value="RDL36832.1"/>
    <property type="molecule type" value="Genomic_DNA"/>
</dbReference>
<dbReference type="GO" id="GO:0005737">
    <property type="term" value="C:cytoplasm"/>
    <property type="evidence" value="ECO:0007669"/>
    <property type="project" value="TreeGrafter"/>
</dbReference>
<evidence type="ECO:0000313" key="4">
    <source>
        <dbReference type="Proteomes" id="UP000254866"/>
    </source>
</evidence>
<dbReference type="SUPFAM" id="SSF54236">
    <property type="entry name" value="Ubiquitin-like"/>
    <property type="match status" value="2"/>
</dbReference>
<keyword evidence="4" id="KW-1185">Reference proteome</keyword>
<dbReference type="InterPro" id="IPR059238">
    <property type="entry name" value="UBX1_UBXN9"/>
</dbReference>
<dbReference type="PANTHER" id="PTHR46467:SF1">
    <property type="entry name" value="TETHER CONTAINING UBX DOMAIN FOR GLUT4"/>
    <property type="match status" value="1"/>
</dbReference>
<dbReference type="GeneID" id="43599033"/>
<dbReference type="OrthoDB" id="440781at2759"/>
<dbReference type="InterPro" id="IPR029071">
    <property type="entry name" value="Ubiquitin-like_domsf"/>
</dbReference>
<dbReference type="Gene3D" id="3.10.20.90">
    <property type="entry name" value="Phosphatidylinositol 3-kinase Catalytic Subunit, Chain A, domain 1"/>
    <property type="match status" value="2"/>
</dbReference>
<evidence type="ECO:0000313" key="3">
    <source>
        <dbReference type="EMBL" id="RDL36832.1"/>
    </source>
</evidence>
<gene>
    <name evidence="3" type="ORF">BP5553_06184</name>
</gene>
<sequence length="505" mass="54792">MASHVVVIDTSFRRQTVKVTPGSYMADVLDEACKHFGIRSKNYGIKHNNKPVDLSRTFRQTGLTSGAKLELVVASRSPSVVSVALQLPGALASAVPGGRLTDKFPSDTTLWLILRKFESSEGKNLNFTGRGVASVGNGSTGAGRICYEMPTVNVMGRELSTFGDLQKTLAQLGLNSGSGLIRLGFKKTMQPLEQAMAEIEQYFKEAAVAEQAPNSQPAQVLETTTDSIAKIHSTESVPNGDLGMAGVETLQDTPQAPSPYQELAELAPRDSTVVASPKEEEILGPNQRPISVYSAPSSDTPKAALNPYVEEDYEPTIVHAKLHQARLQNNSHNKRLLSDAETERLEREKAERLAAAKTVSIKIRFPDQSTIVSPFKSQESGADLYRYVTSVIVAEAQPFKLVWTNKGPQTVPRDEKKKLAKDLGFNERMLVNFVWEDGVSNSAKKGPILKPQFAQNAKEIPVPQVAVSKEYSGPSTVDKGKETGSGSGSLIPKGMPKWFKGLGKK</sequence>
<dbReference type="Pfam" id="PF11470">
    <property type="entry name" value="TUG-UBL1"/>
    <property type="match status" value="1"/>
</dbReference>
<dbReference type="GO" id="GO:0012506">
    <property type="term" value="C:vesicle membrane"/>
    <property type="evidence" value="ECO:0007669"/>
    <property type="project" value="TreeGrafter"/>
</dbReference>
<dbReference type="RefSeq" id="XP_031869488.1">
    <property type="nucleotide sequence ID" value="XM_032014807.1"/>
</dbReference>
<name>A0A370TMT0_9HELO</name>
<organism evidence="3 4">
    <name type="scientific">Venustampulla echinocandica</name>
    <dbReference type="NCBI Taxonomy" id="2656787"/>
    <lineage>
        <taxon>Eukaryota</taxon>
        <taxon>Fungi</taxon>
        <taxon>Dikarya</taxon>
        <taxon>Ascomycota</taxon>
        <taxon>Pezizomycotina</taxon>
        <taxon>Leotiomycetes</taxon>
        <taxon>Helotiales</taxon>
        <taxon>Pleuroascaceae</taxon>
        <taxon>Venustampulla</taxon>
    </lineage>
</organism>
<dbReference type="CDD" id="cd16105">
    <property type="entry name" value="Ubl_ASPSCR1_like"/>
    <property type="match status" value="1"/>
</dbReference>
<reference evidence="3 4" key="1">
    <citation type="journal article" date="2018" name="IMA Fungus">
        <title>IMA Genome-F 9: Draft genome sequence of Annulohypoxylon stygium, Aspergillus mulundensis, Berkeleyomyces basicola (syn. Thielaviopsis basicola), Ceratocystis smalleyi, two Cercospora beticola strains, Coleophoma cylindrospora, Fusarium fracticaudum, Phialophora cf. hyalina, and Morchella septimelata.</title>
        <authorList>
            <person name="Wingfield B.D."/>
            <person name="Bills G.F."/>
            <person name="Dong Y."/>
            <person name="Huang W."/>
            <person name="Nel W.J."/>
            <person name="Swalarsk-Parry B.S."/>
            <person name="Vaghefi N."/>
            <person name="Wilken P.M."/>
            <person name="An Z."/>
            <person name="de Beer Z.W."/>
            <person name="De Vos L."/>
            <person name="Chen L."/>
            <person name="Duong T.A."/>
            <person name="Gao Y."/>
            <person name="Hammerbacher A."/>
            <person name="Kikkert J.R."/>
            <person name="Li Y."/>
            <person name="Li H."/>
            <person name="Li K."/>
            <person name="Li Q."/>
            <person name="Liu X."/>
            <person name="Ma X."/>
            <person name="Naidoo K."/>
            <person name="Pethybridge S.J."/>
            <person name="Sun J."/>
            <person name="Steenkamp E.T."/>
            <person name="van der Nest M.A."/>
            <person name="van Wyk S."/>
            <person name="Wingfield M.J."/>
            <person name="Xiong C."/>
            <person name="Yue Q."/>
            <person name="Zhang X."/>
        </authorList>
    </citation>
    <scope>NUCLEOTIDE SEQUENCE [LARGE SCALE GENOMIC DNA]</scope>
    <source>
        <strain evidence="3 4">BP 5553</strain>
    </source>
</reference>
<comment type="caution">
    <text evidence="3">The sequence shown here is derived from an EMBL/GenBank/DDBJ whole genome shotgun (WGS) entry which is preliminary data.</text>
</comment>
<dbReference type="CDD" id="cd17075">
    <property type="entry name" value="UBX1_UBXN9"/>
    <property type="match status" value="1"/>
</dbReference>
<evidence type="ECO:0000256" key="1">
    <source>
        <dbReference type="SAM" id="MobiDB-lite"/>
    </source>
</evidence>